<feature type="chain" id="PRO_5026823975" description="Stress response protein ish1" evidence="2">
    <location>
        <begin position="20"/>
        <end position="466"/>
    </location>
</feature>
<evidence type="ECO:0000313" key="4">
    <source>
        <dbReference type="RefSeq" id="XP_033463754.1"/>
    </source>
</evidence>
<dbReference type="Pfam" id="PF10281">
    <property type="entry name" value="Ish1"/>
    <property type="match status" value="4"/>
</dbReference>
<accession>A0A6J3MFT7</accession>
<feature type="compositionally biased region" description="Low complexity" evidence="1">
    <location>
        <begin position="431"/>
        <end position="454"/>
    </location>
</feature>
<sequence length="466" mass="49477">MKFSFTTLAVAALATSVAADGWFGTPHRVAYNKWHETELERWLDDYSIPHPKAADRKDLEDLVKKNWENNVIKPYNSWDVKQLTNYLTSKGYEAKKGTEKNAKSLISQVQGYWTSTEAQADEAYSNVQSWVFNTWTESQLKSFLDYHGIPNPSPRTRDSLLHTVRSNYQSIATKAGETAAYPGDWLYTSWSESDLKSWLDQRGVPVPQPSSRDKLIATIRRNAYLASQRASENYASATSAAAGAQQSLSDALLESWSDSQIKEWADKNGIKVPQGSKRNELIALARKHSASLTGNNVASSASSAYGAATSSVGNYYPQGTNAVYNQARYYYDYALNQIGFASAEAKASLSSASVEAAKTASSASRSGSSASSVASKSSSSASVAASKSASSAASVASKSGSTAASVASKSGSSAASVASKSAASAASVASNSVSSAGKQASKSAKSAGKVASSVYQKATDRVKEEL</sequence>
<evidence type="ECO:0000313" key="3">
    <source>
        <dbReference type="Proteomes" id="UP000504637"/>
    </source>
</evidence>
<reference evidence="4" key="3">
    <citation type="submission" date="2025-08" db="UniProtKB">
        <authorList>
            <consortium name="RefSeq"/>
        </authorList>
    </citation>
    <scope>IDENTIFICATION</scope>
    <source>
        <strain evidence="4">CBS 342.82</strain>
    </source>
</reference>
<gene>
    <name evidence="4" type="ORF">K489DRAFT_377161</name>
</gene>
<dbReference type="RefSeq" id="XP_033463754.1">
    <property type="nucleotide sequence ID" value="XM_033604096.1"/>
</dbReference>
<evidence type="ECO:0008006" key="5">
    <source>
        <dbReference type="Google" id="ProtNLM"/>
    </source>
</evidence>
<feature type="signal peptide" evidence="2">
    <location>
        <begin position="1"/>
        <end position="19"/>
    </location>
</feature>
<reference evidence="4" key="1">
    <citation type="submission" date="2020-01" db="EMBL/GenBank/DDBJ databases">
        <authorList>
            <consortium name="DOE Joint Genome Institute"/>
            <person name="Haridas S."/>
            <person name="Albert R."/>
            <person name="Binder M."/>
            <person name="Bloem J."/>
            <person name="Labutti K."/>
            <person name="Salamov A."/>
            <person name="Andreopoulos B."/>
            <person name="Baker S.E."/>
            <person name="Barry K."/>
            <person name="Bills G."/>
            <person name="Bluhm B.H."/>
            <person name="Cannon C."/>
            <person name="Castanera R."/>
            <person name="Culley D.E."/>
            <person name="Daum C."/>
            <person name="Ezra D."/>
            <person name="Gonzalez J.B."/>
            <person name="Henrissat B."/>
            <person name="Kuo A."/>
            <person name="Liang C."/>
            <person name="Lipzen A."/>
            <person name="Lutzoni F."/>
            <person name="Magnuson J."/>
            <person name="Mondo S."/>
            <person name="Nolan M."/>
            <person name="Ohm R."/>
            <person name="Pangilinan J."/>
            <person name="Park H.-J."/>
            <person name="Ramirez L."/>
            <person name="Alfaro M."/>
            <person name="Sun H."/>
            <person name="Tritt A."/>
            <person name="Yoshinaga Y."/>
            <person name="Zwiers L.-H."/>
            <person name="Turgeon B.G."/>
            <person name="Goodwin S.B."/>
            <person name="Spatafora J.W."/>
            <person name="Crous P.W."/>
            <person name="Grigoriev I.V."/>
        </authorList>
    </citation>
    <scope>NUCLEOTIDE SEQUENCE</scope>
    <source>
        <strain evidence="4">CBS 342.82</strain>
    </source>
</reference>
<dbReference type="InterPro" id="IPR018803">
    <property type="entry name" value="Ish1/Msc1-like"/>
</dbReference>
<organism evidence="4">
    <name type="scientific">Dissoconium aciculare CBS 342.82</name>
    <dbReference type="NCBI Taxonomy" id="1314786"/>
    <lineage>
        <taxon>Eukaryota</taxon>
        <taxon>Fungi</taxon>
        <taxon>Dikarya</taxon>
        <taxon>Ascomycota</taxon>
        <taxon>Pezizomycotina</taxon>
        <taxon>Dothideomycetes</taxon>
        <taxon>Dothideomycetidae</taxon>
        <taxon>Mycosphaerellales</taxon>
        <taxon>Dissoconiaceae</taxon>
        <taxon>Dissoconium</taxon>
    </lineage>
</organism>
<feature type="region of interest" description="Disordered" evidence="1">
    <location>
        <begin position="431"/>
        <end position="466"/>
    </location>
</feature>
<dbReference type="AlphaFoldDB" id="A0A6J3MFT7"/>
<protein>
    <recommendedName>
        <fullName evidence="5">Stress response protein ish1</fullName>
    </recommendedName>
</protein>
<proteinExistence type="predicted"/>
<dbReference type="GeneID" id="54361896"/>
<reference evidence="4" key="2">
    <citation type="submission" date="2020-04" db="EMBL/GenBank/DDBJ databases">
        <authorList>
            <consortium name="NCBI Genome Project"/>
        </authorList>
    </citation>
    <scope>NUCLEOTIDE SEQUENCE</scope>
    <source>
        <strain evidence="4">CBS 342.82</strain>
    </source>
</reference>
<name>A0A6J3MFT7_9PEZI</name>
<keyword evidence="3" id="KW-1185">Reference proteome</keyword>
<keyword evidence="2" id="KW-0732">Signal</keyword>
<dbReference type="Proteomes" id="UP000504637">
    <property type="component" value="Unplaced"/>
</dbReference>
<dbReference type="OrthoDB" id="2527403at2759"/>
<evidence type="ECO:0000256" key="2">
    <source>
        <dbReference type="SAM" id="SignalP"/>
    </source>
</evidence>
<evidence type="ECO:0000256" key="1">
    <source>
        <dbReference type="SAM" id="MobiDB-lite"/>
    </source>
</evidence>